<name>A0A518H4F9_9BACT</name>
<evidence type="ECO:0000313" key="2">
    <source>
        <dbReference type="EMBL" id="QDV35713.1"/>
    </source>
</evidence>
<proteinExistence type="predicted"/>
<dbReference type="NCBIfam" id="TIGR02306">
    <property type="entry name" value="RNA_lig_DRB0094"/>
    <property type="match status" value="1"/>
</dbReference>
<dbReference type="Pfam" id="PF09414">
    <property type="entry name" value="RNA_ligase"/>
    <property type="match status" value="1"/>
</dbReference>
<dbReference type="OrthoDB" id="9255590at2"/>
<dbReference type="GO" id="GO:0016874">
    <property type="term" value="F:ligase activity"/>
    <property type="evidence" value="ECO:0007669"/>
    <property type="project" value="UniProtKB-KW"/>
</dbReference>
<evidence type="ECO:0000259" key="1">
    <source>
        <dbReference type="Pfam" id="PF09414"/>
    </source>
</evidence>
<dbReference type="InterPro" id="IPR012646">
    <property type="entry name" value="RNA_ligase_DRB0094"/>
</dbReference>
<dbReference type="EMBL" id="CP036426">
    <property type="protein sequence ID" value="QDV35713.1"/>
    <property type="molecule type" value="Genomic_DNA"/>
</dbReference>
<feature type="domain" description="RNA ligase" evidence="1">
    <location>
        <begin position="162"/>
        <end position="349"/>
    </location>
</feature>
<dbReference type="AlphaFoldDB" id="A0A518H4F9"/>
<dbReference type="SUPFAM" id="SSF56091">
    <property type="entry name" value="DNA ligase/mRNA capping enzyme, catalytic domain"/>
    <property type="match status" value="1"/>
</dbReference>
<dbReference type="KEGG" id="tpla:ElP_36180"/>
<dbReference type="InterPro" id="IPR012340">
    <property type="entry name" value="NA-bd_OB-fold"/>
</dbReference>
<keyword evidence="2" id="KW-0436">Ligase</keyword>
<dbReference type="Gene3D" id="2.40.50.140">
    <property type="entry name" value="Nucleic acid-binding proteins"/>
    <property type="match status" value="1"/>
</dbReference>
<keyword evidence="3" id="KW-1185">Reference proteome</keyword>
<dbReference type="RefSeq" id="WP_145271462.1">
    <property type="nucleotide sequence ID" value="NZ_CP036426.1"/>
</dbReference>
<dbReference type="InterPro" id="IPR021122">
    <property type="entry name" value="RNA_ligase_dom_REL/Rnl2"/>
</dbReference>
<sequence length="365" mass="40195">MSTLVVEVCEVKAVHPHPNADALEFITVKGWQVIVQKALALKPGDRVVYFPPDTVMPQELAERLGIAKYLAPLPREIDDSRKPGLRVRAARLRGQPSYGTIDHAVDPAWEVGRDVREHYGVTKFEPPVRPTDGDSPPPIPSFHRYTDIENIRNFPDVLVPGEEVVITEKLHGKNCRLGLVRVADEAGERFEFVAGSNDVRRRPVDAKGRPSDFWLPMTEAVKGLLGHVSEGQRSVVLFGELYGSRVQDMAYGMANGAKGFRAFDLAVDGTHLGHDEKAALLGRFGIEAVPVLYRGPFSWEVVEEHTYGPTTMCPPEDAGRFAGREGCVVVPVRERYDATLGGSGRVILKSISADYLARKGGTDEH</sequence>
<evidence type="ECO:0000313" key="3">
    <source>
        <dbReference type="Proteomes" id="UP000317835"/>
    </source>
</evidence>
<gene>
    <name evidence="2" type="ORF">ElP_36180</name>
</gene>
<protein>
    <submittedName>
        <fullName evidence="2">RNA ligase</fullName>
    </submittedName>
</protein>
<reference evidence="2 3" key="1">
    <citation type="submission" date="2019-02" db="EMBL/GenBank/DDBJ databases">
        <title>Deep-cultivation of Planctomycetes and their phenomic and genomic characterization uncovers novel biology.</title>
        <authorList>
            <person name="Wiegand S."/>
            <person name="Jogler M."/>
            <person name="Boedeker C."/>
            <person name="Pinto D."/>
            <person name="Vollmers J."/>
            <person name="Rivas-Marin E."/>
            <person name="Kohn T."/>
            <person name="Peeters S.H."/>
            <person name="Heuer A."/>
            <person name="Rast P."/>
            <person name="Oberbeckmann S."/>
            <person name="Bunk B."/>
            <person name="Jeske O."/>
            <person name="Meyerdierks A."/>
            <person name="Storesund J.E."/>
            <person name="Kallscheuer N."/>
            <person name="Luecker S."/>
            <person name="Lage O.M."/>
            <person name="Pohl T."/>
            <person name="Merkel B.J."/>
            <person name="Hornburger P."/>
            <person name="Mueller R.-W."/>
            <person name="Bruemmer F."/>
            <person name="Labrenz M."/>
            <person name="Spormann A.M."/>
            <person name="Op den Camp H."/>
            <person name="Overmann J."/>
            <person name="Amann R."/>
            <person name="Jetten M.S.M."/>
            <person name="Mascher T."/>
            <person name="Medema M.H."/>
            <person name="Devos D.P."/>
            <person name="Kaster A.-K."/>
            <person name="Ovreas L."/>
            <person name="Rohde M."/>
            <person name="Galperin M.Y."/>
            <person name="Jogler C."/>
        </authorList>
    </citation>
    <scope>NUCLEOTIDE SEQUENCE [LARGE SCALE GENOMIC DNA]</scope>
    <source>
        <strain evidence="2 3">ElP</strain>
    </source>
</reference>
<dbReference type="Proteomes" id="UP000317835">
    <property type="component" value="Chromosome"/>
</dbReference>
<dbReference type="Pfam" id="PF21189">
    <property type="entry name" value="PHA02142"/>
    <property type="match status" value="1"/>
</dbReference>
<accession>A0A518H4F9</accession>
<organism evidence="2 3">
    <name type="scientific">Tautonia plasticadhaerens</name>
    <dbReference type="NCBI Taxonomy" id="2527974"/>
    <lineage>
        <taxon>Bacteria</taxon>
        <taxon>Pseudomonadati</taxon>
        <taxon>Planctomycetota</taxon>
        <taxon>Planctomycetia</taxon>
        <taxon>Isosphaerales</taxon>
        <taxon>Isosphaeraceae</taxon>
        <taxon>Tautonia</taxon>
    </lineage>
</organism>
<dbReference type="Gene3D" id="3.30.470.30">
    <property type="entry name" value="DNA ligase/mRNA capping enzyme"/>
    <property type="match status" value="1"/>
</dbReference>